<feature type="transmembrane region" description="Helical" evidence="1">
    <location>
        <begin position="21"/>
        <end position="44"/>
    </location>
</feature>
<keyword evidence="1" id="KW-0812">Transmembrane</keyword>
<keyword evidence="1" id="KW-0472">Membrane</keyword>
<evidence type="ECO:0000313" key="3">
    <source>
        <dbReference type="Proteomes" id="UP001199070"/>
    </source>
</evidence>
<evidence type="ECO:0000256" key="1">
    <source>
        <dbReference type="SAM" id="Phobius"/>
    </source>
</evidence>
<name>A0AAW4TLM2_9BURK</name>
<dbReference type="AlphaFoldDB" id="A0AAW4TLM2"/>
<evidence type="ECO:0000313" key="2">
    <source>
        <dbReference type="EMBL" id="MCA8382622.1"/>
    </source>
</evidence>
<comment type="caution">
    <text evidence="2">The sequence shown here is derived from an EMBL/GenBank/DDBJ whole genome shotgun (WGS) entry which is preliminary data.</text>
</comment>
<accession>A0AAW4TLM2</accession>
<dbReference type="EMBL" id="JAIZTC010000008">
    <property type="protein sequence ID" value="MCA8382622.1"/>
    <property type="molecule type" value="Genomic_DNA"/>
</dbReference>
<organism evidence="2 3">
    <name type="scientific">Burkholderia cenocepacia</name>
    <dbReference type="NCBI Taxonomy" id="95486"/>
    <lineage>
        <taxon>Bacteria</taxon>
        <taxon>Pseudomonadati</taxon>
        <taxon>Pseudomonadota</taxon>
        <taxon>Betaproteobacteria</taxon>
        <taxon>Burkholderiales</taxon>
        <taxon>Burkholderiaceae</taxon>
        <taxon>Burkholderia</taxon>
        <taxon>Burkholderia cepacia complex</taxon>
    </lineage>
</organism>
<feature type="transmembrane region" description="Helical" evidence="1">
    <location>
        <begin position="56"/>
        <end position="75"/>
    </location>
</feature>
<dbReference type="Proteomes" id="UP001199070">
    <property type="component" value="Unassembled WGS sequence"/>
</dbReference>
<gene>
    <name evidence="2" type="ORF">LGN22_27320</name>
</gene>
<reference evidence="2" key="1">
    <citation type="submission" date="2023-08" db="EMBL/GenBank/DDBJ databases">
        <title>A collection of bacterial strains from the Burkholderia cepacia Research Laboratory and Repository.</title>
        <authorList>
            <person name="Lipuma J."/>
            <person name="Spilker T."/>
        </authorList>
    </citation>
    <scope>NUCLEOTIDE SEQUENCE</scope>
    <source>
        <strain evidence="2">AU0862</strain>
    </source>
</reference>
<dbReference type="RefSeq" id="WP_226135238.1">
    <property type="nucleotide sequence ID" value="NZ_JAIZTC010000008.1"/>
</dbReference>
<sequence length="88" mass="10016">MTSHDKKIWFPAKRYGWGWGWGWGLPVAWQGWVVLLLFAIGVIASSWLVPPHRSPVAYGACLVVLVALLTAVCWLKGEQPRWRWGNDD</sequence>
<keyword evidence="1" id="KW-1133">Transmembrane helix</keyword>
<proteinExistence type="predicted"/>
<evidence type="ECO:0008006" key="4">
    <source>
        <dbReference type="Google" id="ProtNLM"/>
    </source>
</evidence>
<protein>
    <recommendedName>
        <fullName evidence="4">DUF4175 domain-containing protein</fullName>
    </recommendedName>
</protein>